<gene>
    <name evidence="2" type="ORF">EYH37_03935</name>
</gene>
<name>A0A9D0YPE9_AQUAO</name>
<dbReference type="PANTHER" id="PTHR12126">
    <property type="entry name" value="NADH-UBIQUINONE OXIDOREDUCTASE 39 KDA SUBUNIT-RELATED"/>
    <property type="match status" value="1"/>
</dbReference>
<dbReference type="InterPro" id="IPR036291">
    <property type="entry name" value="NAD(P)-bd_dom_sf"/>
</dbReference>
<protein>
    <submittedName>
        <fullName evidence="2">NAD-dependent epimerase/dehydratase family protein</fullName>
    </submittedName>
</protein>
<evidence type="ECO:0000313" key="2">
    <source>
        <dbReference type="EMBL" id="HIP98496.1"/>
    </source>
</evidence>
<dbReference type="Pfam" id="PF01370">
    <property type="entry name" value="Epimerase"/>
    <property type="match status" value="1"/>
</dbReference>
<dbReference type="SUPFAM" id="SSF51735">
    <property type="entry name" value="NAD(P)-binding Rossmann-fold domains"/>
    <property type="match status" value="1"/>
</dbReference>
<organism evidence="2 3">
    <name type="scientific">Aquifex aeolicus</name>
    <dbReference type="NCBI Taxonomy" id="63363"/>
    <lineage>
        <taxon>Bacteria</taxon>
        <taxon>Pseudomonadati</taxon>
        <taxon>Aquificota</taxon>
        <taxon>Aquificia</taxon>
        <taxon>Aquificales</taxon>
        <taxon>Aquificaceae</taxon>
        <taxon>Aquifex</taxon>
    </lineage>
</organism>
<evidence type="ECO:0000259" key="1">
    <source>
        <dbReference type="Pfam" id="PF01370"/>
    </source>
</evidence>
<dbReference type="Gene3D" id="3.40.50.720">
    <property type="entry name" value="NAD(P)-binding Rossmann-like Domain"/>
    <property type="match status" value="1"/>
</dbReference>
<proteinExistence type="predicted"/>
<dbReference type="Proteomes" id="UP000606463">
    <property type="component" value="Unassembled WGS sequence"/>
</dbReference>
<dbReference type="EMBL" id="DQVE01000043">
    <property type="protein sequence ID" value="HIP98496.1"/>
    <property type="molecule type" value="Genomic_DNA"/>
</dbReference>
<dbReference type="InterPro" id="IPR001509">
    <property type="entry name" value="Epimerase_deHydtase"/>
</dbReference>
<dbReference type="AlphaFoldDB" id="A0A9D0YPE9"/>
<sequence length="284" mass="31821">MKALVAGGSGFIGSHIVRKFSYNRAKVWVLTRNPQKVQINPLVKGVSFIDLTEGWEYLENLITEIRPDIIINTVGILYEEKGNSYRKAHVEFVKKLLKVAQKVSPKRFIHISACGVGINRFSRYFKSKEEGENLVTSSGIPYTIFRPSIVMGKGQLLLKQLKRIGKLLPLLVVPKGSFQPLHVEDLAQAVFLSAVEEKLKNRICEVGGPKVYTAGELFKESLKLLGLKRLVIELPWQLFIPVLPAAGLLGVLNYEQLKMSKTPNVCPKNCLPKLVKSLKDPFEV</sequence>
<dbReference type="PANTHER" id="PTHR12126:SF11">
    <property type="entry name" value="NADH DEHYDROGENASE [UBIQUINONE] 1 ALPHA SUBCOMPLEX SUBUNIT 9, MITOCHONDRIAL"/>
    <property type="match status" value="1"/>
</dbReference>
<comment type="caution">
    <text evidence="2">The sequence shown here is derived from an EMBL/GenBank/DDBJ whole genome shotgun (WGS) entry which is preliminary data.</text>
</comment>
<feature type="domain" description="NAD-dependent epimerase/dehydratase" evidence="1">
    <location>
        <begin position="3"/>
        <end position="207"/>
    </location>
</feature>
<dbReference type="GO" id="GO:0044877">
    <property type="term" value="F:protein-containing complex binding"/>
    <property type="evidence" value="ECO:0007669"/>
    <property type="project" value="TreeGrafter"/>
</dbReference>
<dbReference type="InterPro" id="IPR051207">
    <property type="entry name" value="ComplexI_NDUFA9_subunit"/>
</dbReference>
<evidence type="ECO:0000313" key="3">
    <source>
        <dbReference type="Proteomes" id="UP000606463"/>
    </source>
</evidence>
<reference evidence="2" key="1">
    <citation type="journal article" date="2020" name="ISME J.">
        <title>Gammaproteobacteria mediating utilization of methyl-, sulfur- and petroleum organic compounds in deep ocean hydrothermal plumes.</title>
        <authorList>
            <person name="Zhou Z."/>
            <person name="Liu Y."/>
            <person name="Pan J."/>
            <person name="Cron B.R."/>
            <person name="Toner B.M."/>
            <person name="Anantharaman K."/>
            <person name="Breier J.A."/>
            <person name="Dick G.J."/>
            <person name="Li M."/>
        </authorList>
    </citation>
    <scope>NUCLEOTIDE SEQUENCE</scope>
    <source>
        <strain evidence="2">SZUA-1501</strain>
    </source>
</reference>
<accession>A0A9D0YPE9</accession>